<accession>A0A372MJT0</accession>
<name>A0A372MJT0_9SPIR</name>
<keyword evidence="2" id="KW-1185">Reference proteome</keyword>
<dbReference type="Proteomes" id="UP000264002">
    <property type="component" value="Unassembled WGS sequence"/>
</dbReference>
<comment type="caution">
    <text evidence="1">The sequence shown here is derived from an EMBL/GenBank/DDBJ whole genome shotgun (WGS) entry which is preliminary data.</text>
</comment>
<reference evidence="2" key="1">
    <citation type="submission" date="2018-08" db="EMBL/GenBank/DDBJ databases">
        <authorList>
            <person name="Grouzdev D.S."/>
            <person name="Krutkina M.S."/>
        </authorList>
    </citation>
    <scope>NUCLEOTIDE SEQUENCE [LARGE SCALE GENOMIC DNA]</scope>
    <source>
        <strain evidence="2">4-11</strain>
    </source>
</reference>
<evidence type="ECO:0000313" key="1">
    <source>
        <dbReference type="EMBL" id="RFU95576.1"/>
    </source>
</evidence>
<dbReference type="RefSeq" id="WP_117329524.1">
    <property type="nucleotide sequence ID" value="NZ_QUWK01000003.1"/>
</dbReference>
<proteinExistence type="predicted"/>
<evidence type="ECO:0000313" key="2">
    <source>
        <dbReference type="Proteomes" id="UP000264002"/>
    </source>
</evidence>
<dbReference type="EMBL" id="QUWK01000003">
    <property type="protein sequence ID" value="RFU95576.1"/>
    <property type="molecule type" value="Genomic_DNA"/>
</dbReference>
<dbReference type="AlphaFoldDB" id="A0A372MJT0"/>
<sequence length="249" mass="26849">MKRTVLFTLLCIFLVPIFGSTTLGGSSGYIVVPSAEVAPSEVHSSVTTAYSATITSGKVIHIPSILLSFSDTVESSFAVDIGNDIDLLLNGKWRFTKRETTSFAAGVLAQVSGVSNTNKLSAQLYVASTFASSIMDLPSKTTLRLGYTFKKPMTSNIDFALGFQTPFFPEVFKEKVDFLLDFGNVSYSTTPSAGNAGDRGLVNVALRLLPVEFLTATYFGLDIRALDLFDHEGRALSIGATISFRPQLQ</sequence>
<protein>
    <submittedName>
        <fullName evidence="1">Uncharacterized protein</fullName>
    </submittedName>
</protein>
<organism evidence="1 2">
    <name type="scientific">Sphaerochaeta halotolerans</name>
    <dbReference type="NCBI Taxonomy" id="2293840"/>
    <lineage>
        <taxon>Bacteria</taxon>
        <taxon>Pseudomonadati</taxon>
        <taxon>Spirochaetota</taxon>
        <taxon>Spirochaetia</taxon>
        <taxon>Spirochaetales</taxon>
        <taxon>Sphaerochaetaceae</taxon>
        <taxon>Sphaerochaeta</taxon>
    </lineage>
</organism>
<reference evidence="1 2" key="2">
    <citation type="submission" date="2018-09" db="EMBL/GenBank/DDBJ databases">
        <title>Genome of Sphaerochaeta halotolerans strain 4-11.</title>
        <authorList>
            <person name="Nazina T.N."/>
            <person name="Sokolova D.S."/>
        </authorList>
    </citation>
    <scope>NUCLEOTIDE SEQUENCE [LARGE SCALE GENOMIC DNA]</scope>
    <source>
        <strain evidence="1 2">4-11</strain>
    </source>
</reference>
<gene>
    <name evidence="1" type="ORF">DYP60_03630</name>
</gene>